<dbReference type="GeneID" id="37170141"/>
<name>A0A8T8XCF9_ASPJA</name>
<gene>
    <name evidence="1" type="ORF">BO86DRAFT_164588</name>
</gene>
<reference evidence="1 2" key="1">
    <citation type="submission" date="2018-02" db="EMBL/GenBank/DDBJ databases">
        <title>The genomes of Aspergillus section Nigri reveals drivers in fungal speciation.</title>
        <authorList>
            <consortium name="DOE Joint Genome Institute"/>
            <person name="Vesth T.C."/>
            <person name="Nybo J."/>
            <person name="Theobald S."/>
            <person name="Brandl J."/>
            <person name="Frisvad J.C."/>
            <person name="Nielsen K.F."/>
            <person name="Lyhne E.K."/>
            <person name="Kogle M.E."/>
            <person name="Kuo A."/>
            <person name="Riley R."/>
            <person name="Clum A."/>
            <person name="Nolan M."/>
            <person name="Lipzen A."/>
            <person name="Salamov A."/>
            <person name="Henrissat B."/>
            <person name="Wiebenga A."/>
            <person name="De vries R.P."/>
            <person name="Grigoriev I.V."/>
            <person name="Mortensen U.H."/>
            <person name="Andersen M.R."/>
            <person name="Baker S.E."/>
        </authorList>
    </citation>
    <scope>NUCLEOTIDE SEQUENCE [LARGE SCALE GENOMIC DNA]</scope>
    <source>
        <strain evidence="1 2">CBS 114.51</strain>
    </source>
</reference>
<sequence length="181" mass="20395">MSTLIRTTCKAMQSGLAISKTWGQIFELVFGRIVEQGSGLSCSSHTRYSKHDLCPLLYCLYLAPLISSHPTVSIDLSNLFLIYLRVTVQCACGLHNPPRRRLSPISQSRPTTPMTNFGEIGNNSIWQVHQRRCTYSILYSTPYVGEYSTCTRRGTSPTRWESMRRSSILVESQIRDAVGLD</sequence>
<accession>A0A8T8XCF9</accession>
<organism evidence="1 2">
    <name type="scientific">Aspergillus japonicus CBS 114.51</name>
    <dbReference type="NCBI Taxonomy" id="1448312"/>
    <lineage>
        <taxon>Eukaryota</taxon>
        <taxon>Fungi</taxon>
        <taxon>Dikarya</taxon>
        <taxon>Ascomycota</taxon>
        <taxon>Pezizomycotina</taxon>
        <taxon>Eurotiomycetes</taxon>
        <taxon>Eurotiomycetidae</taxon>
        <taxon>Eurotiales</taxon>
        <taxon>Aspergillaceae</taxon>
        <taxon>Aspergillus</taxon>
        <taxon>Aspergillus subgen. Circumdati</taxon>
    </lineage>
</organism>
<evidence type="ECO:0000313" key="1">
    <source>
        <dbReference type="EMBL" id="RAH85710.1"/>
    </source>
</evidence>
<evidence type="ECO:0000313" key="2">
    <source>
        <dbReference type="Proteomes" id="UP000249497"/>
    </source>
</evidence>
<dbReference type="RefSeq" id="XP_025531604.1">
    <property type="nucleotide sequence ID" value="XM_025666449.1"/>
</dbReference>
<dbReference type="EMBL" id="KZ824774">
    <property type="protein sequence ID" value="RAH85710.1"/>
    <property type="molecule type" value="Genomic_DNA"/>
</dbReference>
<protein>
    <submittedName>
        <fullName evidence="1">Uncharacterized protein</fullName>
    </submittedName>
</protein>
<proteinExistence type="predicted"/>
<dbReference type="AlphaFoldDB" id="A0A8T8XCF9"/>
<dbReference type="Proteomes" id="UP000249497">
    <property type="component" value="Unassembled WGS sequence"/>
</dbReference>
<keyword evidence="2" id="KW-1185">Reference proteome</keyword>